<reference evidence="1 2" key="1">
    <citation type="submission" date="2019-07" db="EMBL/GenBank/DDBJ databases">
        <title>The pathways for chlorine oxyanion respiration interact through the shared metabolite chlorate.</title>
        <authorList>
            <person name="Barnum T.P."/>
            <person name="Cheng Y."/>
            <person name="Hill K.A."/>
            <person name="Lucas L.N."/>
            <person name="Carlson H.K."/>
            <person name="Coates J.D."/>
        </authorList>
    </citation>
    <scope>NUCLEOTIDE SEQUENCE [LARGE SCALE GENOMIC DNA]</scope>
    <source>
        <strain evidence="1 2">BK-1</strain>
    </source>
</reference>
<proteinExistence type="predicted"/>
<protein>
    <submittedName>
        <fullName evidence="1">Uncharacterized protein</fullName>
    </submittedName>
</protein>
<evidence type="ECO:0000313" key="1">
    <source>
        <dbReference type="EMBL" id="TVO76999.1"/>
    </source>
</evidence>
<dbReference type="AlphaFoldDB" id="A0A558DTS6"/>
<dbReference type="OrthoDB" id="9935160at2"/>
<comment type="caution">
    <text evidence="1">The sequence shown here is derived from an EMBL/GenBank/DDBJ whole genome shotgun (WGS) entry which is preliminary data.</text>
</comment>
<evidence type="ECO:0000313" key="2">
    <source>
        <dbReference type="Proteomes" id="UP000316649"/>
    </source>
</evidence>
<dbReference type="EMBL" id="VMNH01000005">
    <property type="protein sequence ID" value="TVO76999.1"/>
    <property type="molecule type" value="Genomic_DNA"/>
</dbReference>
<keyword evidence="2" id="KW-1185">Reference proteome</keyword>
<name>A0A558DTS6_9GAMM</name>
<gene>
    <name evidence="1" type="ORF">FHP88_06140</name>
</gene>
<dbReference type="RefSeq" id="WP_144358128.1">
    <property type="nucleotide sequence ID" value="NZ_VMNH01000005.1"/>
</dbReference>
<dbReference type="Proteomes" id="UP000316649">
    <property type="component" value="Unassembled WGS sequence"/>
</dbReference>
<accession>A0A558DTS6</accession>
<sequence length="68" mass="7550">MICTYDMASGALLEKSSSEKRPTQVLNGGPHDILRPTLQLQEMTLVQNCKLARLTPDLATKPIDSFFD</sequence>
<organism evidence="1 2">
    <name type="scientific">Sedimenticola selenatireducens</name>
    <dbReference type="NCBI Taxonomy" id="191960"/>
    <lineage>
        <taxon>Bacteria</taxon>
        <taxon>Pseudomonadati</taxon>
        <taxon>Pseudomonadota</taxon>
        <taxon>Gammaproteobacteria</taxon>
        <taxon>Chromatiales</taxon>
        <taxon>Sedimenticolaceae</taxon>
        <taxon>Sedimenticola</taxon>
    </lineage>
</organism>